<organism evidence="1 2">
    <name type="scientific">Parathalassolituus penaei</name>
    <dbReference type="NCBI Taxonomy" id="2997323"/>
    <lineage>
        <taxon>Bacteria</taxon>
        <taxon>Pseudomonadati</taxon>
        <taxon>Pseudomonadota</taxon>
        <taxon>Gammaproteobacteria</taxon>
        <taxon>Oceanospirillales</taxon>
        <taxon>Oceanospirillaceae</taxon>
        <taxon>Parathalassolituus</taxon>
    </lineage>
</organism>
<dbReference type="AlphaFoldDB" id="A0A9X3EMG5"/>
<keyword evidence="2" id="KW-1185">Reference proteome</keyword>
<name>A0A9X3EMG5_9GAMM</name>
<accession>A0A9X3EMG5</accession>
<evidence type="ECO:0000313" key="1">
    <source>
        <dbReference type="EMBL" id="MCY0967066.1"/>
    </source>
</evidence>
<comment type="caution">
    <text evidence="1">The sequence shown here is derived from an EMBL/GenBank/DDBJ whole genome shotgun (WGS) entry which is preliminary data.</text>
</comment>
<dbReference type="InterPro" id="IPR011009">
    <property type="entry name" value="Kinase-like_dom_sf"/>
</dbReference>
<reference evidence="1" key="1">
    <citation type="submission" date="2022-11" db="EMBL/GenBank/DDBJ databases">
        <title>Parathalassolutuus dongxingensis gen. nov., sp. nov., a novel member of family Oceanospirillaceae isolated from a coastal shrimp pond in Guangxi, China.</title>
        <authorList>
            <person name="Chen H."/>
        </authorList>
    </citation>
    <scope>NUCLEOTIDE SEQUENCE</scope>
    <source>
        <strain evidence="1">G-43</strain>
    </source>
</reference>
<dbReference type="EMBL" id="JAPNOA010000058">
    <property type="protein sequence ID" value="MCY0967066.1"/>
    <property type="molecule type" value="Genomic_DNA"/>
</dbReference>
<dbReference type="SUPFAM" id="SSF56112">
    <property type="entry name" value="Protein kinase-like (PK-like)"/>
    <property type="match status" value="1"/>
</dbReference>
<gene>
    <name evidence="1" type="ORF">OUO13_17950</name>
</gene>
<sequence length="235" mass="27439">MGIVTINLPLGDENFRFLRIGGSHNTPDNGEYAAVDTIIDHTPSTLLNLGDSNGRQVLKLVKARSWHEYIKLLWAHNRLFKEVRGNRLLKQLGIPVVRITEVGVRLLPARGRRYLGYYLMEDLQEQGYREGREILRDPQTSLLQRQQLIDGVIQHLQIMKEQRVVFSDCHFGNVFMNRDGQLRWIDTGVTRYGFGRRHRFTSKFNFSIRRFAFYEADGILLSEAEQQRILELLIR</sequence>
<proteinExistence type="predicted"/>
<dbReference type="RefSeq" id="WP_283175271.1">
    <property type="nucleotide sequence ID" value="NZ_JAPNOA010000058.1"/>
</dbReference>
<dbReference type="Proteomes" id="UP001150830">
    <property type="component" value="Unassembled WGS sequence"/>
</dbReference>
<protein>
    <submittedName>
        <fullName evidence="1">Uncharacterized protein</fullName>
    </submittedName>
</protein>
<evidence type="ECO:0000313" key="2">
    <source>
        <dbReference type="Proteomes" id="UP001150830"/>
    </source>
</evidence>